<evidence type="ECO:0000313" key="3">
    <source>
        <dbReference type="EMBL" id="MCP2362076.1"/>
    </source>
</evidence>
<dbReference type="EMBL" id="JAMZEB010000002">
    <property type="protein sequence ID" value="MCP2362076.1"/>
    <property type="molecule type" value="Genomic_DNA"/>
</dbReference>
<dbReference type="RefSeq" id="WP_253752468.1">
    <property type="nucleotide sequence ID" value="NZ_BAABKA010000027.1"/>
</dbReference>
<dbReference type="AlphaFoldDB" id="A0A9X2GNB5"/>
<reference evidence="3" key="1">
    <citation type="submission" date="2022-06" db="EMBL/GenBank/DDBJ databases">
        <title>Sequencing the genomes of 1000 actinobacteria strains.</title>
        <authorList>
            <person name="Klenk H.-P."/>
        </authorList>
    </citation>
    <scope>NUCLEOTIDE SEQUENCE</scope>
    <source>
        <strain evidence="3">DSM 46694</strain>
    </source>
</reference>
<dbReference type="PANTHER" id="PTHR18964">
    <property type="entry name" value="ROK (REPRESSOR, ORF, KINASE) FAMILY"/>
    <property type="match status" value="1"/>
</dbReference>
<dbReference type="Pfam" id="PF00480">
    <property type="entry name" value="ROK"/>
    <property type="match status" value="1"/>
</dbReference>
<dbReference type="GO" id="GO:0004340">
    <property type="term" value="F:glucokinase activity"/>
    <property type="evidence" value="ECO:0007669"/>
    <property type="project" value="UniProtKB-EC"/>
</dbReference>
<feature type="compositionally biased region" description="Basic and acidic residues" evidence="2">
    <location>
        <begin position="210"/>
        <end position="256"/>
    </location>
</feature>
<dbReference type="PROSITE" id="PS01125">
    <property type="entry name" value="ROK"/>
    <property type="match status" value="1"/>
</dbReference>
<comment type="caution">
    <text evidence="3">The sequence shown here is derived from an EMBL/GenBank/DDBJ whole genome shotgun (WGS) entry which is preliminary data.</text>
</comment>
<dbReference type="EC" id="2.7.1.2" evidence="3"/>
<dbReference type="Gene3D" id="3.30.420.40">
    <property type="match status" value="3"/>
</dbReference>
<keyword evidence="4" id="KW-1185">Reference proteome</keyword>
<name>A0A9X2GNB5_9ACTN</name>
<comment type="similarity">
    <text evidence="1">Belongs to the ROK (NagC/XylR) family.</text>
</comment>
<dbReference type="InterPro" id="IPR043129">
    <property type="entry name" value="ATPase_NBD"/>
</dbReference>
<sequence length="365" mass="37155">MTCVLAIDIGGTKLAAALVDEAGSILRSATRPTPREEVMSALAALITEVMAGGPPPRAVGIGCAGPVDLASGTVSPVNMPSWRGFPLREEVQKLTALPTVLAGDAQCFALGEHWLGAGRGCTSLLGVVVSTGIGGGLVIDGVPLLGPTGNAGHVGHMSIDPYGERCECGGRGCVERYSSGPNMARWALENGWSPGASARADGSPRTEPALLDHHDGPATHSEHHHDGPMEHPAHHGDSPAGHAERHHGSPARHPEEAQADARTLAQDAAAGDPIAVAAFQRSARALAGMIASTAAAVELTAVVIGGGVSAAGEVLFEPLRNALDDVTGLPFVRAVEVRQSSLGVRASLAGAAQLAWRPHPSTIAP</sequence>
<dbReference type="InterPro" id="IPR000600">
    <property type="entry name" value="ROK"/>
</dbReference>
<dbReference type="Proteomes" id="UP001139648">
    <property type="component" value="Unassembled WGS sequence"/>
</dbReference>
<evidence type="ECO:0000313" key="4">
    <source>
        <dbReference type="Proteomes" id="UP001139648"/>
    </source>
</evidence>
<evidence type="ECO:0000256" key="2">
    <source>
        <dbReference type="SAM" id="MobiDB-lite"/>
    </source>
</evidence>
<proteinExistence type="inferred from homology"/>
<evidence type="ECO:0000256" key="1">
    <source>
        <dbReference type="ARBA" id="ARBA00006479"/>
    </source>
</evidence>
<organism evidence="3 4">
    <name type="scientific">Nonomuraea thailandensis</name>
    <dbReference type="NCBI Taxonomy" id="1188745"/>
    <lineage>
        <taxon>Bacteria</taxon>
        <taxon>Bacillati</taxon>
        <taxon>Actinomycetota</taxon>
        <taxon>Actinomycetes</taxon>
        <taxon>Streptosporangiales</taxon>
        <taxon>Streptosporangiaceae</taxon>
        <taxon>Nonomuraea</taxon>
    </lineage>
</organism>
<keyword evidence="3" id="KW-0808">Transferase</keyword>
<accession>A0A9X2GNB5</accession>
<dbReference type="SUPFAM" id="SSF53067">
    <property type="entry name" value="Actin-like ATPase domain"/>
    <property type="match status" value="1"/>
</dbReference>
<feature type="region of interest" description="Disordered" evidence="2">
    <location>
        <begin position="195"/>
        <end position="264"/>
    </location>
</feature>
<protein>
    <submittedName>
        <fullName evidence="3">Glucokinase</fullName>
        <ecNumber evidence="3">2.7.1.2</ecNumber>
    </submittedName>
</protein>
<dbReference type="PANTHER" id="PTHR18964:SF169">
    <property type="entry name" value="N-ACETYLMANNOSAMINE KINASE"/>
    <property type="match status" value="1"/>
</dbReference>
<gene>
    <name evidence="3" type="ORF">HD597_009096</name>
</gene>
<dbReference type="InterPro" id="IPR049874">
    <property type="entry name" value="ROK_cs"/>
</dbReference>